<dbReference type="HOGENOM" id="CLU_056574_1_0_1"/>
<dbReference type="Proteomes" id="UP000016922">
    <property type="component" value="Unassembled WGS sequence"/>
</dbReference>
<dbReference type="OrthoDB" id="10255128at2759"/>
<dbReference type="RefSeq" id="XP_008083690.1">
    <property type="nucleotide sequence ID" value="XM_008085499.1"/>
</dbReference>
<organism evidence="1 2">
    <name type="scientific">Glarea lozoyensis (strain ATCC 20868 / MF5171)</name>
    <dbReference type="NCBI Taxonomy" id="1116229"/>
    <lineage>
        <taxon>Eukaryota</taxon>
        <taxon>Fungi</taxon>
        <taxon>Dikarya</taxon>
        <taxon>Ascomycota</taxon>
        <taxon>Pezizomycotina</taxon>
        <taxon>Leotiomycetes</taxon>
        <taxon>Helotiales</taxon>
        <taxon>Helotiaceae</taxon>
        <taxon>Glarea</taxon>
    </lineage>
</organism>
<accession>S3DC50</accession>
<dbReference type="GO" id="GO:0016787">
    <property type="term" value="F:hydrolase activity"/>
    <property type="evidence" value="ECO:0007669"/>
    <property type="project" value="UniProtKB-KW"/>
</dbReference>
<dbReference type="SUPFAM" id="SSF56784">
    <property type="entry name" value="HAD-like"/>
    <property type="match status" value="1"/>
</dbReference>
<dbReference type="PANTHER" id="PTHR28181">
    <property type="entry name" value="UPF0655 PROTEIN YCR015C"/>
    <property type="match status" value="1"/>
</dbReference>
<name>S3DC50_GLAL2</name>
<evidence type="ECO:0000313" key="1">
    <source>
        <dbReference type="EMBL" id="EPE29581.1"/>
    </source>
</evidence>
<sequence>MTSTTTKQGFILDFDNTITTKDTISTLFSQVLQYQKSQGRGYSKAYDDIISGYTTDYAAHIENYRPRKENRRTLKEEIAFQRSLKDVESKSFERVSKSGMFKGISDEIWKTLGRQAVATGEIEVRSGFWKSGGDQMPKRTSAILSVNFSRAFIEGVISVHPENCFGDFDSIVSNGQLDSAEGNGVVIGPKLDDSRNIMATSDGKWNAMNKIRQKWQDQGDAIMELIYVGDSGTDIECLTDSSVIGVIMTPDGGGSLMDTMNRVGIEVVHISSFKERQEMERILYWARDFVEIIESPIYRSDY</sequence>
<dbReference type="InterPro" id="IPR036412">
    <property type="entry name" value="HAD-like_sf"/>
</dbReference>
<dbReference type="OMA" id="STTDMEC"/>
<dbReference type="eggNOG" id="ENOG502S7B4">
    <property type="taxonomic scope" value="Eukaryota"/>
</dbReference>
<gene>
    <name evidence="1" type="ORF">GLAREA_00741</name>
</gene>
<dbReference type="PANTHER" id="PTHR28181:SF1">
    <property type="entry name" value="COLD TOLERANCE PROTEIN 1"/>
    <property type="match status" value="1"/>
</dbReference>
<proteinExistence type="predicted"/>
<keyword evidence="1" id="KW-0378">Hydrolase</keyword>
<keyword evidence="2" id="KW-1185">Reference proteome</keyword>
<evidence type="ECO:0000313" key="2">
    <source>
        <dbReference type="Proteomes" id="UP000016922"/>
    </source>
</evidence>
<reference evidence="1 2" key="1">
    <citation type="journal article" date="2013" name="BMC Genomics">
        <title>Genomics-driven discovery of the pneumocandin biosynthetic gene cluster in the fungus Glarea lozoyensis.</title>
        <authorList>
            <person name="Chen L."/>
            <person name="Yue Q."/>
            <person name="Zhang X."/>
            <person name="Xiang M."/>
            <person name="Wang C."/>
            <person name="Li S."/>
            <person name="Che Y."/>
            <person name="Ortiz-Lopez F.J."/>
            <person name="Bills G.F."/>
            <person name="Liu X."/>
            <person name="An Z."/>
        </authorList>
    </citation>
    <scope>NUCLEOTIDE SEQUENCE [LARGE SCALE GENOMIC DNA]</scope>
    <source>
        <strain evidence="2">ATCC 20868 / MF5171</strain>
    </source>
</reference>
<protein>
    <submittedName>
        <fullName evidence="1">Putative hydrolase</fullName>
    </submittedName>
</protein>
<dbReference type="AlphaFoldDB" id="S3DC50"/>
<dbReference type="GeneID" id="19459799"/>
<dbReference type="STRING" id="1116229.S3DC50"/>
<dbReference type="KEGG" id="glz:GLAREA_00741"/>
<dbReference type="InterPro" id="IPR050849">
    <property type="entry name" value="HAD-like_hydrolase_phosphatase"/>
</dbReference>
<dbReference type="EMBL" id="KE145367">
    <property type="protein sequence ID" value="EPE29581.1"/>
    <property type="molecule type" value="Genomic_DNA"/>
</dbReference>